<evidence type="ECO:0000313" key="2">
    <source>
        <dbReference type="EMBL" id="SEA43514.1"/>
    </source>
</evidence>
<name>A0A1H4B658_ALKAM</name>
<dbReference type="PROSITE" id="PS51787">
    <property type="entry name" value="LON_N"/>
    <property type="match status" value="1"/>
</dbReference>
<dbReference type="InterPro" id="IPR046336">
    <property type="entry name" value="Lon_prtase_N_sf"/>
</dbReference>
<evidence type="ECO:0000259" key="1">
    <source>
        <dbReference type="PROSITE" id="PS51787"/>
    </source>
</evidence>
<reference evidence="2 3" key="1">
    <citation type="submission" date="2016-10" db="EMBL/GenBank/DDBJ databases">
        <authorList>
            <person name="de Groot N.N."/>
        </authorList>
    </citation>
    <scope>NUCLEOTIDE SEQUENCE [LARGE SCALE GENOMIC DNA]</scope>
    <source>
        <strain evidence="2 3">CGMCC 1.3430</strain>
    </source>
</reference>
<dbReference type="OrthoDB" id="8558970at2"/>
<dbReference type="STRING" id="152573.SAMN04488051_103191"/>
<dbReference type="SMART" id="SM00464">
    <property type="entry name" value="LON"/>
    <property type="match status" value="1"/>
</dbReference>
<accession>A0A1H4B658</accession>
<dbReference type="Pfam" id="PF02190">
    <property type="entry name" value="LON_substr_bdg"/>
    <property type="match status" value="1"/>
</dbReference>
<keyword evidence="3" id="KW-1185">Reference proteome</keyword>
<proteinExistence type="predicted"/>
<dbReference type="RefSeq" id="WP_091341423.1">
    <property type="nucleotide sequence ID" value="NZ_FNRM01000003.1"/>
</dbReference>
<dbReference type="InterPro" id="IPR015947">
    <property type="entry name" value="PUA-like_sf"/>
</dbReference>
<dbReference type="Gene3D" id="2.30.130.40">
    <property type="entry name" value="LON domain-like"/>
    <property type="match status" value="1"/>
</dbReference>
<dbReference type="AlphaFoldDB" id="A0A1H4B658"/>
<dbReference type="EMBL" id="FNRM01000003">
    <property type="protein sequence ID" value="SEA43514.1"/>
    <property type="molecule type" value="Genomic_DNA"/>
</dbReference>
<organism evidence="2 3">
    <name type="scientific">Alkalimonas amylolytica</name>
    <dbReference type="NCBI Taxonomy" id="152573"/>
    <lineage>
        <taxon>Bacteria</taxon>
        <taxon>Pseudomonadati</taxon>
        <taxon>Pseudomonadota</taxon>
        <taxon>Gammaproteobacteria</taxon>
        <taxon>Alkalimonas</taxon>
    </lineage>
</organism>
<feature type="domain" description="Lon N-terminal" evidence="1">
    <location>
        <begin position="2"/>
        <end position="193"/>
    </location>
</feature>
<dbReference type="Gene3D" id="1.10.4060.10">
    <property type="entry name" value="BPP1347 like domain"/>
    <property type="match status" value="1"/>
</dbReference>
<protein>
    <recommendedName>
        <fullName evidence="1">Lon N-terminal domain-containing protein</fullName>
    </recommendedName>
</protein>
<gene>
    <name evidence="2" type="ORF">SAMN04488051_103191</name>
</gene>
<dbReference type="InterPro" id="IPR003111">
    <property type="entry name" value="Lon_prtase_N"/>
</dbReference>
<evidence type="ECO:0000313" key="3">
    <source>
        <dbReference type="Proteomes" id="UP000198773"/>
    </source>
</evidence>
<sequence length="194" mass="22143">MSEQLALFPLNGLLLPEGKTRLRVFEPRYIRLVKEATAGKRAFAMALLNPLVSQTHPDRIFPFATKVQVTDFDVLDDGLLGIEVIGLERVHIEKRWQEVDKLHVADTKTVAFWPSQPISQTQQELQQSFRQLLQREPELASLYPQSNTADASWLAARWLELLPLPPLLKEHLAEQATPEACLHYLQRCLKAESI</sequence>
<dbReference type="SUPFAM" id="SSF88697">
    <property type="entry name" value="PUA domain-like"/>
    <property type="match status" value="1"/>
</dbReference>
<dbReference type="Proteomes" id="UP000198773">
    <property type="component" value="Unassembled WGS sequence"/>
</dbReference>